<accession>A0A377GCM3</accession>
<dbReference type="RefSeq" id="WP_019350021.1">
    <property type="nucleotide sequence ID" value="NZ_UGGT01000001.1"/>
</dbReference>
<evidence type="ECO:0000313" key="2">
    <source>
        <dbReference type="Proteomes" id="UP000254554"/>
    </source>
</evidence>
<evidence type="ECO:0000313" key="1">
    <source>
        <dbReference type="EMBL" id="STO22078.1"/>
    </source>
</evidence>
<protein>
    <submittedName>
        <fullName evidence="1">Uncharacterized protein</fullName>
    </submittedName>
</protein>
<gene>
    <name evidence="1" type="ORF">NCTC11370_02162</name>
</gene>
<keyword evidence="2" id="KW-1185">Reference proteome</keyword>
<sequence>MSSSTKEILDLMATDYSLYSRKHHEKQPSQEEEEELCSKFMTLIPEKELAKIIASGHRFLSLEKTRVEIQAHQNKLSKAGIEKSKNKVSPTEVTLTYKIKSTPEFSQFFNAPWVQKSKKPDSELQSITTTENSETIELNCSLKFKS</sequence>
<dbReference type="GeneID" id="93292944"/>
<name>A0A377GCM3_9GAMM</name>
<dbReference type="Proteomes" id="UP000254554">
    <property type="component" value="Unassembled WGS sequence"/>
</dbReference>
<dbReference type="STRING" id="1094715.GCA_000236165_02010"/>
<dbReference type="EMBL" id="UGGT01000001">
    <property type="protein sequence ID" value="STO22078.1"/>
    <property type="molecule type" value="Genomic_DNA"/>
</dbReference>
<dbReference type="AlphaFoldDB" id="A0A377GCM3"/>
<proteinExistence type="predicted"/>
<organism evidence="1 2">
    <name type="scientific">Fluoribacter dumoffii</name>
    <dbReference type="NCBI Taxonomy" id="463"/>
    <lineage>
        <taxon>Bacteria</taxon>
        <taxon>Pseudomonadati</taxon>
        <taxon>Pseudomonadota</taxon>
        <taxon>Gammaproteobacteria</taxon>
        <taxon>Legionellales</taxon>
        <taxon>Legionellaceae</taxon>
        <taxon>Fluoribacter</taxon>
    </lineage>
</organism>
<reference evidence="1 2" key="1">
    <citation type="submission" date="2018-06" db="EMBL/GenBank/DDBJ databases">
        <authorList>
            <consortium name="Pathogen Informatics"/>
            <person name="Doyle S."/>
        </authorList>
    </citation>
    <scope>NUCLEOTIDE SEQUENCE [LARGE SCALE GENOMIC DNA]</scope>
    <source>
        <strain evidence="1 2">NCTC11370</strain>
    </source>
</reference>